<evidence type="ECO:0000313" key="3">
    <source>
        <dbReference type="Proteomes" id="UP001430455"/>
    </source>
</evidence>
<evidence type="ECO:0000256" key="1">
    <source>
        <dbReference type="SAM" id="MobiDB-lite"/>
    </source>
</evidence>
<dbReference type="AlphaFoldDB" id="A0AAW4PJ89"/>
<protein>
    <submittedName>
        <fullName evidence="2">Uncharacterized protein</fullName>
    </submittedName>
</protein>
<gene>
    <name evidence="2" type="ORF">EGH23_24525</name>
</gene>
<proteinExistence type="predicted"/>
<name>A0AAW4PJ89_9EURY</name>
<sequence>MPPPATTDESTQWPNWREDTHPLDYEDHDIRIIFGEQLSGTADVPRPEPATFGDFDPNPDGPDPDVWPLDHYDPGAPAAVENLVRITNTFPAPHVAWVTPEYIDWKYGHDPRSIEVAPEDLPSGQQPTHATGTVEVTAGDPSMELTDDRVEALQRLIALWNGEFVRGHHLLADKLPSWDTLFGDLQQAELERLRTDPTVDQTLVEAFGDHAWFAEEQSVFLRTQHILRKTVEYAPTLKTRTLISEREEFSALRGDPKEGLTHRVTVGLCAVHYALQGWDTWSYQPVDDYVVDLVAESPTGERHFLEVLTGHHNWELHRSTYRKLADLDQEGTPIVAFDARDTAYDICNHWHRAGLGELPLGPFDSTPRIAWGREKIQEAYAEAGTDWVIGDWFTTDWLWRQTFGSEGPAVDDDFYLSLTW</sequence>
<evidence type="ECO:0000313" key="2">
    <source>
        <dbReference type="EMBL" id="MBX0298036.1"/>
    </source>
</evidence>
<comment type="caution">
    <text evidence="2">The sequence shown here is derived from an EMBL/GenBank/DDBJ whole genome shotgun (WGS) entry which is preliminary data.</text>
</comment>
<feature type="region of interest" description="Disordered" evidence="1">
    <location>
        <begin position="38"/>
        <end position="61"/>
    </location>
</feature>
<accession>A0AAW4PJ89</accession>
<organism evidence="2 3">
    <name type="scientific">Haloarcula nitratireducens</name>
    <dbReference type="NCBI Taxonomy" id="2487749"/>
    <lineage>
        <taxon>Archaea</taxon>
        <taxon>Methanobacteriati</taxon>
        <taxon>Methanobacteriota</taxon>
        <taxon>Stenosarchaea group</taxon>
        <taxon>Halobacteria</taxon>
        <taxon>Halobacteriales</taxon>
        <taxon>Haloarculaceae</taxon>
        <taxon>Haloarcula</taxon>
    </lineage>
</organism>
<keyword evidence="3" id="KW-1185">Reference proteome</keyword>
<dbReference type="EMBL" id="RKLT01000036">
    <property type="protein sequence ID" value="MBX0298036.1"/>
    <property type="molecule type" value="Genomic_DNA"/>
</dbReference>
<dbReference type="Proteomes" id="UP001430455">
    <property type="component" value="Unassembled WGS sequence"/>
</dbReference>
<feature type="region of interest" description="Disordered" evidence="1">
    <location>
        <begin position="1"/>
        <end position="22"/>
    </location>
</feature>
<reference evidence="2 3" key="1">
    <citation type="submission" date="2021-06" db="EMBL/GenBank/DDBJ databases">
        <title>Halomicroarcula sp. a new haloarchaeum isolated from saline soil.</title>
        <authorList>
            <person name="Duran-Viseras A."/>
            <person name="Sanchez-Porro C."/>
            <person name="Ventosa A."/>
        </authorList>
    </citation>
    <scope>NUCLEOTIDE SEQUENCE [LARGE SCALE GENOMIC DNA]</scope>
    <source>
        <strain evidence="2 3">F27</strain>
    </source>
</reference>
<dbReference type="RefSeq" id="WP_220582617.1">
    <property type="nucleotide sequence ID" value="NZ_RKLT01000036.1"/>
</dbReference>